<protein>
    <submittedName>
        <fullName evidence="1">Uncharacterized protein</fullName>
    </submittedName>
</protein>
<gene>
    <name evidence="1" type="ORF">MRB53_024815</name>
</gene>
<accession>A0ACC2LDP3</accession>
<name>A0ACC2LDP3_PERAE</name>
<keyword evidence="2" id="KW-1185">Reference proteome</keyword>
<proteinExistence type="predicted"/>
<evidence type="ECO:0000313" key="2">
    <source>
        <dbReference type="Proteomes" id="UP001234297"/>
    </source>
</evidence>
<dbReference type="Proteomes" id="UP001234297">
    <property type="component" value="Chromosome 7"/>
</dbReference>
<evidence type="ECO:0000313" key="1">
    <source>
        <dbReference type="EMBL" id="KAJ8631492.1"/>
    </source>
</evidence>
<comment type="caution">
    <text evidence="1">The sequence shown here is derived from an EMBL/GenBank/DDBJ whole genome shotgun (WGS) entry which is preliminary data.</text>
</comment>
<organism evidence="1 2">
    <name type="scientific">Persea americana</name>
    <name type="common">Avocado</name>
    <dbReference type="NCBI Taxonomy" id="3435"/>
    <lineage>
        <taxon>Eukaryota</taxon>
        <taxon>Viridiplantae</taxon>
        <taxon>Streptophyta</taxon>
        <taxon>Embryophyta</taxon>
        <taxon>Tracheophyta</taxon>
        <taxon>Spermatophyta</taxon>
        <taxon>Magnoliopsida</taxon>
        <taxon>Magnoliidae</taxon>
        <taxon>Laurales</taxon>
        <taxon>Lauraceae</taxon>
        <taxon>Persea</taxon>
    </lineage>
</organism>
<sequence>MLRQRGRCYAAEDLSAAAFGDIGGEVRDPPQAVAPTPPAFAGGTPASDAETVGTATTGAARPDEAEVVSAPPPAAVMDDSPPGLAVGAGGRARSAEVAEGGRPEKRARVESSPGPSSPPPAGGTILPPPLAPWRPAIEELLQRCQMGIERLDAAEAREAEWVVERDELRASLASKDATLAEVAARNAGLVFDFEESKVEVERLKDELADEKSQNLHLASELDDLRIADEDAIFADYDEAHLKLSELGFADCWNQKR</sequence>
<dbReference type="EMBL" id="CM056815">
    <property type="protein sequence ID" value="KAJ8631492.1"/>
    <property type="molecule type" value="Genomic_DNA"/>
</dbReference>
<reference evidence="1 2" key="1">
    <citation type="journal article" date="2022" name="Hortic Res">
        <title>A haplotype resolved chromosomal level avocado genome allows analysis of novel avocado genes.</title>
        <authorList>
            <person name="Nath O."/>
            <person name="Fletcher S.J."/>
            <person name="Hayward A."/>
            <person name="Shaw L.M."/>
            <person name="Masouleh A.K."/>
            <person name="Furtado A."/>
            <person name="Henry R.J."/>
            <person name="Mitter N."/>
        </authorList>
    </citation>
    <scope>NUCLEOTIDE SEQUENCE [LARGE SCALE GENOMIC DNA]</scope>
    <source>
        <strain evidence="2">cv. Hass</strain>
    </source>
</reference>